<evidence type="ECO:0000313" key="2">
    <source>
        <dbReference type="Proteomes" id="UP000192801"/>
    </source>
</evidence>
<keyword evidence="2" id="KW-1185">Reference proteome</keyword>
<comment type="caution">
    <text evidence="1">The sequence shown here is derived from an EMBL/GenBank/DDBJ whole genome shotgun (WGS) entry which is preliminary data.</text>
</comment>
<proteinExistence type="predicted"/>
<accession>A0A1X0DBI7</accession>
<dbReference type="AlphaFoldDB" id="A0A1X0DBI7"/>
<dbReference type="Proteomes" id="UP000192801">
    <property type="component" value="Unassembled WGS sequence"/>
</dbReference>
<reference evidence="1 2" key="1">
    <citation type="submission" date="2016-12" db="EMBL/GenBank/DDBJ databases">
        <title>The new phylogeny of genus Mycobacterium.</title>
        <authorList>
            <person name="Tortoli E."/>
            <person name="Trovato A."/>
            <person name="Cirillo D.M."/>
        </authorList>
    </citation>
    <scope>NUCLEOTIDE SEQUENCE [LARGE SCALE GENOMIC DNA]</scope>
    <source>
        <strain evidence="1 2">DSM 45130</strain>
    </source>
</reference>
<protein>
    <submittedName>
        <fullName evidence="1">Uncharacterized protein</fullName>
    </submittedName>
</protein>
<gene>
    <name evidence="1" type="ORF">BST26_12860</name>
</gene>
<dbReference type="OrthoDB" id="8969999at2"/>
<organism evidence="1 2">
    <name type="scientific">Mycolicibacterium insubricum</name>
    <dbReference type="NCBI Taxonomy" id="444597"/>
    <lineage>
        <taxon>Bacteria</taxon>
        <taxon>Bacillati</taxon>
        <taxon>Actinomycetota</taxon>
        <taxon>Actinomycetes</taxon>
        <taxon>Mycobacteriales</taxon>
        <taxon>Mycobacteriaceae</taxon>
        <taxon>Mycolicibacterium</taxon>
    </lineage>
</organism>
<dbReference type="RefSeq" id="WP_083031430.1">
    <property type="nucleotide sequence ID" value="NZ_AP022618.1"/>
</dbReference>
<name>A0A1X0DBI7_9MYCO</name>
<sequence length="66" mass="7183">MNTITPEAFEFSLDTDSHDQPYIGLGLVLADGQGLTVAMTAQSAQYVGRALVAHSDYLAGREPREW</sequence>
<dbReference type="EMBL" id="MVHS01000029">
    <property type="protein sequence ID" value="ORA69754.1"/>
    <property type="molecule type" value="Genomic_DNA"/>
</dbReference>
<evidence type="ECO:0000313" key="1">
    <source>
        <dbReference type="EMBL" id="ORA69754.1"/>
    </source>
</evidence>